<comment type="caution">
    <text evidence="5">The sequence shown here is derived from an EMBL/GenBank/DDBJ whole genome shotgun (WGS) entry which is preliminary data.</text>
</comment>
<dbReference type="SUPFAM" id="SSF52540">
    <property type="entry name" value="P-loop containing nucleoside triphosphate hydrolases"/>
    <property type="match status" value="1"/>
</dbReference>
<dbReference type="InterPro" id="IPR026634">
    <property type="entry name" value="TPST-like"/>
</dbReference>
<evidence type="ECO:0000313" key="5">
    <source>
        <dbReference type="EMBL" id="RDC58956.1"/>
    </source>
</evidence>
<reference evidence="5 6" key="1">
    <citation type="submission" date="2018-04" db="EMBL/GenBank/DDBJ databases">
        <title>Altererythrobacter sp. HME9302 genome sequencing and assembly.</title>
        <authorList>
            <person name="Kang H."/>
            <person name="Kim H."/>
            <person name="Joh K."/>
        </authorList>
    </citation>
    <scope>NUCLEOTIDE SEQUENCE [LARGE SCALE GENOMIC DNA]</scope>
    <source>
        <strain evidence="5 6">HME9302</strain>
    </source>
</reference>
<gene>
    <name evidence="5" type="ORF">HME9302_00132</name>
</gene>
<dbReference type="InterPro" id="IPR056413">
    <property type="entry name" value="TPR_CcmH_CycH"/>
</dbReference>
<keyword evidence="2" id="KW-0802">TPR repeat</keyword>
<dbReference type="SMART" id="SM00028">
    <property type="entry name" value="TPR"/>
    <property type="match status" value="5"/>
</dbReference>
<dbReference type="Pfam" id="PF13469">
    <property type="entry name" value="Sulfotransfer_3"/>
    <property type="match status" value="1"/>
</dbReference>
<dbReference type="Pfam" id="PF13181">
    <property type="entry name" value="TPR_8"/>
    <property type="match status" value="1"/>
</dbReference>
<dbReference type="PROSITE" id="PS50005">
    <property type="entry name" value="TPR"/>
    <property type="match status" value="2"/>
</dbReference>
<dbReference type="RefSeq" id="WP_115365395.1">
    <property type="nucleotide sequence ID" value="NZ_QBKA01000002.1"/>
</dbReference>
<protein>
    <submittedName>
        <fullName evidence="5">Protein O-GlcNAc transferase</fullName>
        <ecNumber evidence="5">2.4.1.255</ecNumber>
    </submittedName>
</protein>
<dbReference type="AlphaFoldDB" id="A0A369Q729"/>
<keyword evidence="5" id="KW-0328">Glycosyltransferase</keyword>
<dbReference type="GO" id="GO:0008476">
    <property type="term" value="F:protein-tyrosine sulfotransferase activity"/>
    <property type="evidence" value="ECO:0007669"/>
    <property type="project" value="InterPro"/>
</dbReference>
<dbReference type="InterPro" id="IPR011990">
    <property type="entry name" value="TPR-like_helical_dom_sf"/>
</dbReference>
<evidence type="ECO:0000256" key="2">
    <source>
        <dbReference type="PROSITE-ProRule" id="PRU00339"/>
    </source>
</evidence>
<keyword evidence="1 5" id="KW-0808">Transferase</keyword>
<evidence type="ECO:0000259" key="4">
    <source>
        <dbReference type="Pfam" id="PF23914"/>
    </source>
</evidence>
<sequence>MTTKAQTGDIAKRPELADTPAPQPSARAAKLKAAQEAIQAGNFGEAIALAEALATASSSDTEALYLAAVAQRYGGSPARAQHWLDRLHSAAPEYGRAWQEQGHLARTTGDTGRAIEAFGRAVRYNPALDASWRALAELHGMAGRPAEAAEAAAQASRLAGLPRELVAVTNHLHEGRILRAEEICRHYLRRHPRDVEGMRLLAQIGSKLGILDDAEILLEAATKLQPDNIQLRLEYTDVLRQRQKYARAREEAEALYARDPDNALFQSRLAIDTMQTGEYGRALELFDAVLARLPDDVATLTSKGHALKTTGAQDDAVAHYRRAFAIKPDHGDAYFALANLKTYRFTDDEVTQMQEQAARSDLAFMDRVHIAFALGKALEDRGDYAGSFASYDKGNALKRQQTRYSADAMSAELARQQAACTPDLFAHHEGSGDPAPDPIFILGLPRAGSTLLEQILASHSQVDGTLELPNILALAHRLRGRKAGQSNYPENLGQLTADDLAKHGAEFMESTRIHRQGAPFFIDKMPNNFRHIGLIHLILPNATIIDARRAPMDCCFSGFKQLFAEGQEFTYGLEEIGRYYADYVDLMDHWDCVLPGRILRVNHEDVLDDLEGQVRRILDHCGLPFEEACVDFYRTKRAVRTASSEQVRQPINRSGQNAWAPFEPWVDQLKDALGSLAPSSGSTADG</sequence>
<dbReference type="GO" id="GO:0097363">
    <property type="term" value="F:protein O-acetylglucosaminyltransferase activity"/>
    <property type="evidence" value="ECO:0007669"/>
    <property type="project" value="UniProtKB-EC"/>
</dbReference>
<proteinExistence type="predicted"/>
<keyword evidence="6" id="KW-1185">Reference proteome</keyword>
<dbReference type="PANTHER" id="PTHR12788:SF10">
    <property type="entry name" value="PROTEIN-TYROSINE SULFOTRANSFERASE"/>
    <property type="match status" value="1"/>
</dbReference>
<dbReference type="PANTHER" id="PTHR12788">
    <property type="entry name" value="PROTEIN-TYROSINE SULFOTRANSFERASE 2"/>
    <property type="match status" value="1"/>
</dbReference>
<dbReference type="EC" id="2.4.1.255" evidence="5"/>
<dbReference type="Gene3D" id="3.40.50.300">
    <property type="entry name" value="P-loop containing nucleotide triphosphate hydrolases"/>
    <property type="match status" value="1"/>
</dbReference>
<feature type="domain" description="Cytochrome c-type biogenesis protein H TPR" evidence="4">
    <location>
        <begin position="185"/>
        <end position="296"/>
    </location>
</feature>
<organism evidence="5 6">
    <name type="scientific">Alteripontixanthobacter maritimus</name>
    <dbReference type="NCBI Taxonomy" id="2161824"/>
    <lineage>
        <taxon>Bacteria</taxon>
        <taxon>Pseudomonadati</taxon>
        <taxon>Pseudomonadota</taxon>
        <taxon>Alphaproteobacteria</taxon>
        <taxon>Sphingomonadales</taxon>
        <taxon>Erythrobacteraceae</taxon>
        <taxon>Alteripontixanthobacter</taxon>
    </lineage>
</organism>
<feature type="region of interest" description="Disordered" evidence="3">
    <location>
        <begin position="1"/>
        <end position="26"/>
    </location>
</feature>
<dbReference type="Proteomes" id="UP000253727">
    <property type="component" value="Unassembled WGS sequence"/>
</dbReference>
<accession>A0A369Q729</accession>
<evidence type="ECO:0000313" key="6">
    <source>
        <dbReference type="Proteomes" id="UP000253727"/>
    </source>
</evidence>
<dbReference type="Gene3D" id="1.25.40.10">
    <property type="entry name" value="Tetratricopeptide repeat domain"/>
    <property type="match status" value="3"/>
</dbReference>
<dbReference type="SUPFAM" id="SSF48452">
    <property type="entry name" value="TPR-like"/>
    <property type="match status" value="2"/>
</dbReference>
<name>A0A369Q729_9SPHN</name>
<evidence type="ECO:0000256" key="1">
    <source>
        <dbReference type="ARBA" id="ARBA00022679"/>
    </source>
</evidence>
<dbReference type="Pfam" id="PF23914">
    <property type="entry name" value="TPR_CcmH_CycH"/>
    <property type="match status" value="1"/>
</dbReference>
<dbReference type="OrthoDB" id="9800698at2"/>
<dbReference type="EMBL" id="QBKA01000002">
    <property type="protein sequence ID" value="RDC58956.1"/>
    <property type="molecule type" value="Genomic_DNA"/>
</dbReference>
<dbReference type="InterPro" id="IPR019734">
    <property type="entry name" value="TPR_rpt"/>
</dbReference>
<feature type="repeat" description="TPR" evidence="2">
    <location>
        <begin position="297"/>
        <end position="330"/>
    </location>
</feature>
<dbReference type="Pfam" id="PF13432">
    <property type="entry name" value="TPR_16"/>
    <property type="match status" value="1"/>
</dbReference>
<dbReference type="InterPro" id="IPR027417">
    <property type="entry name" value="P-loop_NTPase"/>
</dbReference>
<evidence type="ECO:0000256" key="3">
    <source>
        <dbReference type="SAM" id="MobiDB-lite"/>
    </source>
</evidence>
<feature type="repeat" description="TPR" evidence="2">
    <location>
        <begin position="95"/>
        <end position="128"/>
    </location>
</feature>